<feature type="domain" description="Tripeptidyl-peptidase II first Ig-like" evidence="14">
    <location>
        <begin position="534"/>
        <end position="653"/>
    </location>
</feature>
<dbReference type="EMBL" id="GFXV01000697">
    <property type="protein sequence ID" value="MBW12502.1"/>
    <property type="molecule type" value="Transcribed_RNA"/>
</dbReference>
<feature type="domain" description="Peptidase S8/S53" evidence="11">
    <location>
        <begin position="35"/>
        <end position="511"/>
    </location>
</feature>
<dbReference type="PROSITE" id="PS00138">
    <property type="entry name" value="SUBTILASE_SER"/>
    <property type="match status" value="1"/>
</dbReference>
<dbReference type="PANTHER" id="PTHR43806:SF14">
    <property type="entry name" value="TRIPEPTIDYL-PEPTIDASE 2"/>
    <property type="match status" value="1"/>
</dbReference>
<dbReference type="InterPro" id="IPR015500">
    <property type="entry name" value="Peptidase_S8_subtilisin-rel"/>
</dbReference>
<dbReference type="InterPro" id="IPR050131">
    <property type="entry name" value="Peptidase_S8_subtilisin-like"/>
</dbReference>
<dbReference type="InterPro" id="IPR022232">
    <property type="entry name" value="TPPII_C_art"/>
</dbReference>
<dbReference type="Gene3D" id="6.10.250.3080">
    <property type="match status" value="1"/>
</dbReference>
<sequence>MSTTLQTEEFPVWALVPKKETGVTNFLTKNPSYDGRNVTIAIFDSGVDPGAPGLKVTSEGKPKVIARYDCSGAGDVDTSTVVTVEGNKIKGLSGRTLVIPSTWKNPTGKYHIGIKNAFELYTKNVQKRIEEEKKEKEWDPMHKPLLSKSIMEQQNFNNENDPSKVVLTRDLKLRKDDLDSTVEALQSLEKKYKFITPVYDCVVFHDGVQWLACLDTSEIGDLASCKLMGEFSEDPVNNFDYITASDRMSYSFNVYNDGDVLEIVSLGSSHGTHVSAIAAGCFPDEPDRNGVAPGAQIISLTIGDSRLETMETGTAIVRAMIKVMELRTKFNIDVINMSYGEHSNWSHAGRIGDIMNDVVDKYAVTWVASAGNHGPALSTVGAPPDISKTTIIGVGAYVSPEMMTTEYSMSQTQPGNTYTWSSRGPTIDGGRGISVCAPGGAIASVPGYMLRGTQLMNGTSMSAPHVAGATAVLISGLKAKNIDTCPYMIKRAMENTAWYNDRIDHFSQGHGLLQVEKAFDYLTQYYTEQESYVKFILSCGVHGGKLDGKGIHIRNAIENKEIDCNISVEPVFLKNGDIDPQKKINFQMSLCLTSDVSWVSVPKYLELMYMLRSFNIKVDPSGLHPGVHTTTIRAYDTKNTAKGPVFTFEVTIVRPLVTDHSGLLSHDNVDFNANSLIKRNFVLVPKNVSWATLHIKHLDTDVNANFCLHSVQLLPQKSCKYMEYCKMFIMKSNEFQAHFAVEENVVLEFVLAKYWSSCSNIKLSYKLQFHGIIPQTQNIAMYHGMGLHSVTLKPGIKNEEILPAVSLKHLITVLKPNEGKITALTYRDVIPPQRPIYQLILSYTFSLPKSTEAYATCGLFGELLYESEYESQLWMLFDSNKQYIAAGDAYSSRHVYKLDKGDYTIKMHVRHERRDLLEKIIDLPIQVVQKLQNPISLDVFSSHHQATIFGKKCLTHVMTPNCNLFPLHIGSLPNDKIISLKLIAGHCLSGNIHYVKDENGKKVDTYDFKYFITDTFKTKNGLKPIEENKTKLEEFNEIIYETKFNWLTKLDFGEDSGSLYNSLCEEIGDKNSSVHISWIQCIEPEDKKKFPNFSIDDFDVEKVKLIIAAADRVLSIIDQDDLLAFYGIKSDLRPEASKLKISNDRLRNNLIEALSRKGAAMCQLYYYNNVKSKINDKNELRDIDDIWLQVTCFISPDSDSKSLNYFNIWHGAVHQNHGRMMKILLRMLEDKHIKEIESCLLWTVKVKFAADESKHLASAISNALIVHYPKTFRPF</sequence>
<comment type="similarity">
    <text evidence="2 10">Belongs to the peptidase S8 family.</text>
</comment>
<evidence type="ECO:0000256" key="9">
    <source>
        <dbReference type="ARBA" id="ARBA00032232"/>
    </source>
</evidence>
<keyword evidence="7 10" id="KW-0378">Hydrolase</keyword>
<evidence type="ECO:0000256" key="5">
    <source>
        <dbReference type="ARBA" id="ARBA00022438"/>
    </source>
</evidence>
<dbReference type="InterPro" id="IPR000209">
    <property type="entry name" value="Peptidase_S8/S53_dom"/>
</dbReference>
<proteinExistence type="inferred from homology"/>
<dbReference type="FunFam" id="3.40.50.200:FF:000003">
    <property type="entry name" value="Tripeptidyl peptidase 2"/>
    <property type="match status" value="1"/>
</dbReference>
<dbReference type="InterPro" id="IPR046939">
    <property type="entry name" value="TPPII_C_sf"/>
</dbReference>
<dbReference type="InterPro" id="IPR036852">
    <property type="entry name" value="Peptidase_S8/S53_dom_sf"/>
</dbReference>
<feature type="active site" description="Charge relay system" evidence="10">
    <location>
        <position position="270"/>
    </location>
</feature>
<reference evidence="16" key="1">
    <citation type="submission" date="2017-10" db="EMBL/GenBank/DDBJ databases">
        <title>Transcriptome Assembly of Sugarcane Aphid Adults.</title>
        <authorList>
            <person name="Scully E.D."/>
            <person name="Palmer N.A."/>
            <person name="Geib S.M."/>
            <person name="Sarath G."/>
            <person name="Sattler S.E."/>
        </authorList>
    </citation>
    <scope>NUCLEOTIDE SEQUENCE</scope>
    <source>
        <tissue evidence="16">Whole body</tissue>
    </source>
</reference>
<dbReference type="Pfam" id="PF12580">
    <property type="entry name" value="TPPII"/>
    <property type="match status" value="1"/>
</dbReference>
<evidence type="ECO:0000259" key="15">
    <source>
        <dbReference type="Pfam" id="PF21316"/>
    </source>
</evidence>
<dbReference type="Pfam" id="PF21223">
    <property type="entry name" value="TPPII_Ig-like-1"/>
    <property type="match status" value="1"/>
</dbReference>
<dbReference type="GO" id="GO:0004252">
    <property type="term" value="F:serine-type endopeptidase activity"/>
    <property type="evidence" value="ECO:0007669"/>
    <property type="project" value="UniProtKB-UniRule"/>
</dbReference>
<dbReference type="GO" id="GO:0008240">
    <property type="term" value="F:tripeptidyl-peptidase activity"/>
    <property type="evidence" value="ECO:0007669"/>
    <property type="project" value="UniProtKB-EC"/>
</dbReference>
<dbReference type="PANTHER" id="PTHR43806">
    <property type="entry name" value="PEPTIDASE S8"/>
    <property type="match status" value="1"/>
</dbReference>
<feature type="domain" description="Tripeptidyl-peptidase II galactose-binding" evidence="15">
    <location>
        <begin position="677"/>
        <end position="758"/>
    </location>
</feature>
<dbReference type="GO" id="GO:0004177">
    <property type="term" value="F:aminopeptidase activity"/>
    <property type="evidence" value="ECO:0007669"/>
    <property type="project" value="UniProtKB-KW"/>
</dbReference>
<dbReference type="InterPro" id="IPR048383">
    <property type="entry name" value="TPPII_Ig-like-1"/>
</dbReference>
<dbReference type="PRINTS" id="PR00723">
    <property type="entry name" value="SUBTILISIN"/>
</dbReference>
<evidence type="ECO:0000256" key="4">
    <source>
        <dbReference type="ARBA" id="ARBA00020244"/>
    </source>
</evidence>
<feature type="domain" description="Tripeptidyl peptidase II second Ig-like" evidence="12">
    <location>
        <begin position="796"/>
        <end position="977"/>
    </location>
</feature>
<evidence type="ECO:0000256" key="2">
    <source>
        <dbReference type="ARBA" id="ARBA00011073"/>
    </source>
</evidence>
<keyword evidence="8 10" id="KW-0720">Serine protease</keyword>
<dbReference type="Gene3D" id="2.60.40.3170">
    <property type="match status" value="1"/>
</dbReference>
<dbReference type="InterPro" id="IPR023828">
    <property type="entry name" value="Peptidase_S8_Ser-AS"/>
</dbReference>
<evidence type="ECO:0000259" key="14">
    <source>
        <dbReference type="Pfam" id="PF21223"/>
    </source>
</evidence>
<dbReference type="Pfam" id="PF12583">
    <property type="entry name" value="TPPII_C"/>
    <property type="match status" value="1"/>
</dbReference>
<feature type="domain" description="Tripeptidyl peptidase II C-terminal" evidence="13">
    <location>
        <begin position="1026"/>
        <end position="1089"/>
    </location>
</feature>
<protein>
    <recommendedName>
        <fullName evidence="4">Tripeptidyl-peptidase 2</fullName>
        <ecNumber evidence="3">3.4.14.10</ecNumber>
    </recommendedName>
    <alternativeName>
        <fullName evidence="9">Tripeptidyl aminopeptidase</fullName>
    </alternativeName>
</protein>
<accession>A0A2H8TFK6</accession>
<dbReference type="Gene3D" id="1.25.40.710">
    <property type="match status" value="1"/>
</dbReference>
<evidence type="ECO:0000259" key="12">
    <source>
        <dbReference type="Pfam" id="PF12580"/>
    </source>
</evidence>
<dbReference type="InterPro" id="IPR022229">
    <property type="entry name" value="TPPII_Ig-like-2"/>
</dbReference>
<evidence type="ECO:0000256" key="6">
    <source>
        <dbReference type="ARBA" id="ARBA00022670"/>
    </source>
</evidence>
<evidence type="ECO:0000256" key="3">
    <source>
        <dbReference type="ARBA" id="ARBA00012462"/>
    </source>
</evidence>
<dbReference type="InterPro" id="IPR048384">
    <property type="entry name" value="TPPII_GBD"/>
</dbReference>
<evidence type="ECO:0000259" key="13">
    <source>
        <dbReference type="Pfam" id="PF12583"/>
    </source>
</evidence>
<dbReference type="PROSITE" id="PS51892">
    <property type="entry name" value="SUBTILASE"/>
    <property type="match status" value="1"/>
</dbReference>
<dbReference type="CDD" id="cd04857">
    <property type="entry name" value="Peptidases_S8_Tripeptidyl_Aminopeptidase_II"/>
    <property type="match status" value="1"/>
</dbReference>
<dbReference type="OrthoDB" id="10256524at2759"/>
<evidence type="ECO:0000256" key="8">
    <source>
        <dbReference type="ARBA" id="ARBA00022825"/>
    </source>
</evidence>
<feature type="active site" description="Charge relay system" evidence="10">
    <location>
        <position position="44"/>
    </location>
</feature>
<dbReference type="GO" id="GO:0006508">
    <property type="term" value="P:proteolysis"/>
    <property type="evidence" value="ECO:0007669"/>
    <property type="project" value="UniProtKB-KW"/>
</dbReference>
<evidence type="ECO:0000256" key="1">
    <source>
        <dbReference type="ARBA" id="ARBA00001910"/>
    </source>
</evidence>
<comment type="catalytic activity">
    <reaction evidence="1">
        <text>Release of an N-terminal tripeptide from a polypeptide.</text>
        <dbReference type="EC" id="3.4.14.10"/>
    </reaction>
</comment>
<name>A0A2H8TFK6_9HEMI</name>
<dbReference type="GO" id="GO:0005829">
    <property type="term" value="C:cytosol"/>
    <property type="evidence" value="ECO:0007669"/>
    <property type="project" value="TreeGrafter"/>
</dbReference>
<dbReference type="Pfam" id="PF21316">
    <property type="entry name" value="TPPII_GBD"/>
    <property type="match status" value="1"/>
</dbReference>
<dbReference type="InterPro" id="IPR046940">
    <property type="entry name" value="TPPII_Ig-like_sf"/>
</dbReference>
<dbReference type="Gene3D" id="2.20.25.690">
    <property type="match status" value="1"/>
</dbReference>
<gene>
    <name evidence="16" type="primary">TPP2_1</name>
</gene>
<feature type="active site" description="Charge relay system" evidence="10">
    <location>
        <position position="460"/>
    </location>
</feature>
<organism evidence="16">
    <name type="scientific">Melanaphis sacchari</name>
    <dbReference type="NCBI Taxonomy" id="742174"/>
    <lineage>
        <taxon>Eukaryota</taxon>
        <taxon>Metazoa</taxon>
        <taxon>Ecdysozoa</taxon>
        <taxon>Arthropoda</taxon>
        <taxon>Hexapoda</taxon>
        <taxon>Insecta</taxon>
        <taxon>Pterygota</taxon>
        <taxon>Neoptera</taxon>
        <taxon>Paraneoptera</taxon>
        <taxon>Hemiptera</taxon>
        <taxon>Sternorrhyncha</taxon>
        <taxon>Aphidomorpha</taxon>
        <taxon>Aphidoidea</taxon>
        <taxon>Aphididae</taxon>
        <taxon>Aphidini</taxon>
        <taxon>Melanaphis</taxon>
    </lineage>
</organism>
<dbReference type="InterPro" id="IPR034051">
    <property type="entry name" value="TPP_II_domain"/>
</dbReference>
<dbReference type="SUPFAM" id="SSF52743">
    <property type="entry name" value="Subtilisin-like"/>
    <property type="match status" value="1"/>
</dbReference>
<evidence type="ECO:0000259" key="11">
    <source>
        <dbReference type="Pfam" id="PF00082"/>
    </source>
</evidence>
<dbReference type="EC" id="3.4.14.10" evidence="3"/>
<evidence type="ECO:0000313" key="16">
    <source>
        <dbReference type="EMBL" id="MBW12502.1"/>
    </source>
</evidence>
<keyword evidence="6 10" id="KW-0645">Protease</keyword>
<dbReference type="AlphaFoldDB" id="A0A2H8TFK6"/>
<keyword evidence="5" id="KW-0031">Aminopeptidase</keyword>
<dbReference type="Pfam" id="PF00082">
    <property type="entry name" value="Peptidase_S8"/>
    <property type="match status" value="1"/>
</dbReference>
<evidence type="ECO:0000256" key="7">
    <source>
        <dbReference type="ARBA" id="ARBA00022801"/>
    </source>
</evidence>
<dbReference type="Gene3D" id="3.40.50.200">
    <property type="entry name" value="Peptidase S8/S53 domain"/>
    <property type="match status" value="1"/>
</dbReference>
<evidence type="ECO:0000256" key="10">
    <source>
        <dbReference type="PROSITE-ProRule" id="PRU01240"/>
    </source>
</evidence>